<name>A0A9P6HBD6_9AGAM</name>
<evidence type="ECO:0000313" key="2">
    <source>
        <dbReference type="EMBL" id="KAF9783401.1"/>
    </source>
</evidence>
<feature type="compositionally biased region" description="Polar residues" evidence="1">
    <location>
        <begin position="312"/>
        <end position="323"/>
    </location>
</feature>
<protein>
    <submittedName>
        <fullName evidence="2">Uncharacterized protein</fullName>
    </submittedName>
</protein>
<gene>
    <name evidence="2" type="ORF">BJ322DRAFT_1219765</name>
</gene>
<evidence type="ECO:0000256" key="1">
    <source>
        <dbReference type="SAM" id="MobiDB-lite"/>
    </source>
</evidence>
<reference evidence="2" key="2">
    <citation type="submission" date="2020-11" db="EMBL/GenBank/DDBJ databases">
        <authorList>
            <consortium name="DOE Joint Genome Institute"/>
            <person name="Kuo A."/>
            <person name="Miyauchi S."/>
            <person name="Kiss E."/>
            <person name="Drula E."/>
            <person name="Kohler A."/>
            <person name="Sanchez-Garcia M."/>
            <person name="Andreopoulos B."/>
            <person name="Barry K.W."/>
            <person name="Bonito G."/>
            <person name="Buee M."/>
            <person name="Carver A."/>
            <person name="Chen C."/>
            <person name="Cichocki N."/>
            <person name="Clum A."/>
            <person name="Culley D."/>
            <person name="Crous P.W."/>
            <person name="Fauchery L."/>
            <person name="Girlanda M."/>
            <person name="Hayes R."/>
            <person name="Keri Z."/>
            <person name="Labutti K."/>
            <person name="Lipzen A."/>
            <person name="Lombard V."/>
            <person name="Magnuson J."/>
            <person name="Maillard F."/>
            <person name="Morin E."/>
            <person name="Murat C."/>
            <person name="Nolan M."/>
            <person name="Ohm R."/>
            <person name="Pangilinan J."/>
            <person name="Pereira M."/>
            <person name="Perotto S."/>
            <person name="Peter M."/>
            <person name="Riley R."/>
            <person name="Sitrit Y."/>
            <person name="Stielow B."/>
            <person name="Szollosi G."/>
            <person name="Zifcakova L."/>
            <person name="Stursova M."/>
            <person name="Spatafora J.W."/>
            <person name="Tedersoo L."/>
            <person name="Vaario L.-M."/>
            <person name="Yamada A."/>
            <person name="Yan M."/>
            <person name="Wang P."/>
            <person name="Xu J."/>
            <person name="Bruns T."/>
            <person name="Baldrian P."/>
            <person name="Vilgalys R."/>
            <person name="Henrissat B."/>
            <person name="Grigoriev I.V."/>
            <person name="Hibbett D."/>
            <person name="Nagy L.G."/>
            <person name="Martin F.M."/>
        </authorList>
    </citation>
    <scope>NUCLEOTIDE SEQUENCE</scope>
    <source>
        <strain evidence="2">UH-Tt-Lm1</strain>
    </source>
</reference>
<feature type="compositionally biased region" description="Basic and acidic residues" evidence="1">
    <location>
        <begin position="167"/>
        <end position="190"/>
    </location>
</feature>
<feature type="compositionally biased region" description="Polar residues" evidence="1">
    <location>
        <begin position="154"/>
        <end position="164"/>
    </location>
</feature>
<feature type="region of interest" description="Disordered" evidence="1">
    <location>
        <begin position="303"/>
        <end position="323"/>
    </location>
</feature>
<dbReference type="EMBL" id="WIUZ02000010">
    <property type="protein sequence ID" value="KAF9783401.1"/>
    <property type="molecule type" value="Genomic_DNA"/>
</dbReference>
<organism evidence="2 3">
    <name type="scientific">Thelephora terrestris</name>
    <dbReference type="NCBI Taxonomy" id="56493"/>
    <lineage>
        <taxon>Eukaryota</taxon>
        <taxon>Fungi</taxon>
        <taxon>Dikarya</taxon>
        <taxon>Basidiomycota</taxon>
        <taxon>Agaricomycotina</taxon>
        <taxon>Agaricomycetes</taxon>
        <taxon>Thelephorales</taxon>
        <taxon>Thelephoraceae</taxon>
        <taxon>Thelephora</taxon>
    </lineage>
</organism>
<feature type="region of interest" description="Disordered" evidence="1">
    <location>
        <begin position="146"/>
        <end position="230"/>
    </location>
</feature>
<evidence type="ECO:0000313" key="3">
    <source>
        <dbReference type="Proteomes" id="UP000736335"/>
    </source>
</evidence>
<feature type="compositionally biased region" description="Basic and acidic residues" evidence="1">
    <location>
        <begin position="202"/>
        <end position="216"/>
    </location>
</feature>
<dbReference type="AlphaFoldDB" id="A0A9P6HBD6"/>
<comment type="caution">
    <text evidence="2">The sequence shown here is derived from an EMBL/GenBank/DDBJ whole genome shotgun (WGS) entry which is preliminary data.</text>
</comment>
<keyword evidence="3" id="KW-1185">Reference proteome</keyword>
<feature type="region of interest" description="Disordered" evidence="1">
    <location>
        <begin position="260"/>
        <end position="282"/>
    </location>
</feature>
<reference evidence="2" key="1">
    <citation type="journal article" date="2020" name="Nat. Commun.">
        <title>Large-scale genome sequencing of mycorrhizal fungi provides insights into the early evolution of symbiotic traits.</title>
        <authorList>
            <person name="Miyauchi S."/>
            <person name="Kiss E."/>
            <person name="Kuo A."/>
            <person name="Drula E."/>
            <person name="Kohler A."/>
            <person name="Sanchez-Garcia M."/>
            <person name="Morin E."/>
            <person name="Andreopoulos B."/>
            <person name="Barry K.W."/>
            <person name="Bonito G."/>
            <person name="Buee M."/>
            <person name="Carver A."/>
            <person name="Chen C."/>
            <person name="Cichocki N."/>
            <person name="Clum A."/>
            <person name="Culley D."/>
            <person name="Crous P.W."/>
            <person name="Fauchery L."/>
            <person name="Girlanda M."/>
            <person name="Hayes R.D."/>
            <person name="Keri Z."/>
            <person name="LaButti K."/>
            <person name="Lipzen A."/>
            <person name="Lombard V."/>
            <person name="Magnuson J."/>
            <person name="Maillard F."/>
            <person name="Murat C."/>
            <person name="Nolan M."/>
            <person name="Ohm R.A."/>
            <person name="Pangilinan J."/>
            <person name="Pereira M.F."/>
            <person name="Perotto S."/>
            <person name="Peter M."/>
            <person name="Pfister S."/>
            <person name="Riley R."/>
            <person name="Sitrit Y."/>
            <person name="Stielow J.B."/>
            <person name="Szollosi G."/>
            <person name="Zifcakova L."/>
            <person name="Stursova M."/>
            <person name="Spatafora J.W."/>
            <person name="Tedersoo L."/>
            <person name="Vaario L.M."/>
            <person name="Yamada A."/>
            <person name="Yan M."/>
            <person name="Wang P."/>
            <person name="Xu J."/>
            <person name="Bruns T."/>
            <person name="Baldrian P."/>
            <person name="Vilgalys R."/>
            <person name="Dunand C."/>
            <person name="Henrissat B."/>
            <person name="Grigoriev I.V."/>
            <person name="Hibbett D."/>
            <person name="Nagy L.G."/>
            <person name="Martin F.M."/>
        </authorList>
    </citation>
    <scope>NUCLEOTIDE SEQUENCE</scope>
    <source>
        <strain evidence="2">UH-Tt-Lm1</strain>
    </source>
</reference>
<sequence length="323" mass="36600">MTVDEMVMFDENARLKQKYFYARDIDFIVSSNQTEKPAHLHGNITIRLDKVSDKTTVYVLRRTRLDRAQRYVTHQRKHAVPKRQITVFGSEIKSKTPEDNEVSWNMMEQDELEGVLDELSRDPMVANEEIRTYTISKLNDGTIEVRHGLPAKNGGNNPSTQDPGKSNLDKEDKEVSNADEETKKAEEETLTKLGSDPQTSDHASESEAHMERKKGSETCTTGGDPVETFVHLEKDRTTKEIKLLGAPEGIKEVELTVNEISPNLEEQPQESVKTEPTSNGGKHTVITLLQTQGYRKSLHRLDWRRGERRRQGSSGTLALSTQQ</sequence>
<dbReference type="Proteomes" id="UP000736335">
    <property type="component" value="Unassembled WGS sequence"/>
</dbReference>
<accession>A0A9P6HBD6</accession>
<proteinExistence type="predicted"/>